<dbReference type="AlphaFoldDB" id="A0AAN5I9E9"/>
<keyword evidence="3" id="KW-1185">Reference proteome</keyword>
<comment type="caution">
    <text evidence="1">The sequence shown here is derived from an EMBL/GenBank/DDBJ whole genome shotgun (WGS) entry which is preliminary data.</text>
</comment>
<evidence type="ECO:0000313" key="2">
    <source>
        <dbReference type="EMBL" id="GMR57602.1"/>
    </source>
</evidence>
<reference evidence="1" key="2">
    <citation type="submission" date="2023-06" db="EMBL/GenBank/DDBJ databases">
        <title>Genome assembly of Pristionchus species.</title>
        <authorList>
            <person name="Yoshida K."/>
            <person name="Sommer R.J."/>
        </authorList>
    </citation>
    <scope>NUCLEOTIDE SEQUENCE</scope>
    <source>
        <strain evidence="1">RS5460</strain>
    </source>
</reference>
<name>A0AAN5I9E9_9BILA</name>
<proteinExistence type="predicted"/>
<dbReference type="EMBL" id="BTRK01000006">
    <property type="protein sequence ID" value="GMR57582.1"/>
    <property type="molecule type" value="Genomic_DNA"/>
</dbReference>
<dbReference type="Proteomes" id="UP001328107">
    <property type="component" value="Unassembled WGS sequence"/>
</dbReference>
<dbReference type="EMBL" id="BTRK01000006">
    <property type="protein sequence ID" value="GMR57602.1"/>
    <property type="molecule type" value="Genomic_DNA"/>
</dbReference>
<sequence>ARLLYRPPDSLLVTIGHEIALGHTAEREKHRLLAEIQNVRPDLIQGVVTSSYAYSSNVDDLVRDHSGKVGDRLGIHEVERRLRQEFLRSRKVCSKFLLEHLV</sequence>
<organism evidence="1 3">
    <name type="scientific">Pristionchus mayeri</name>
    <dbReference type="NCBI Taxonomy" id="1317129"/>
    <lineage>
        <taxon>Eukaryota</taxon>
        <taxon>Metazoa</taxon>
        <taxon>Ecdysozoa</taxon>
        <taxon>Nematoda</taxon>
        <taxon>Chromadorea</taxon>
        <taxon>Rhabditida</taxon>
        <taxon>Rhabditina</taxon>
        <taxon>Diplogasteromorpha</taxon>
        <taxon>Diplogasteroidea</taxon>
        <taxon>Neodiplogasteridae</taxon>
        <taxon>Pristionchus</taxon>
    </lineage>
</organism>
<evidence type="ECO:0000313" key="1">
    <source>
        <dbReference type="EMBL" id="GMR57582.1"/>
    </source>
</evidence>
<evidence type="ECO:0000313" key="3">
    <source>
        <dbReference type="Proteomes" id="UP001328107"/>
    </source>
</evidence>
<gene>
    <name evidence="1" type="ORF">PMAYCL1PPCAC_27777</name>
    <name evidence="2" type="ORF">PMAYCL1PPCAC_27797</name>
</gene>
<feature type="non-terminal residue" evidence="1">
    <location>
        <position position="102"/>
    </location>
</feature>
<accession>A0AAN5I9E9</accession>
<reference evidence="3" key="1">
    <citation type="submission" date="2022-10" db="EMBL/GenBank/DDBJ databases">
        <title>Genome assembly of Pristionchus species.</title>
        <authorList>
            <person name="Yoshida K."/>
            <person name="Sommer R.J."/>
        </authorList>
    </citation>
    <scope>NUCLEOTIDE SEQUENCE [LARGE SCALE GENOMIC DNA]</scope>
    <source>
        <strain evidence="3">RS5460</strain>
    </source>
</reference>
<feature type="non-terminal residue" evidence="1">
    <location>
        <position position="1"/>
    </location>
</feature>
<protein>
    <submittedName>
        <fullName evidence="1">Uncharacterized protein</fullName>
    </submittedName>
</protein>